<dbReference type="RefSeq" id="WP_327789830.1">
    <property type="nucleotide sequence ID" value="NZ_JARGEQ010000127.1"/>
</dbReference>
<proteinExistence type="predicted"/>
<name>A0AAP4D6F1_9PROT</name>
<organism evidence="7 8">
    <name type="scientific">Marinimicrococcus flavescens</name>
    <dbReference type="NCBI Taxonomy" id="3031815"/>
    <lineage>
        <taxon>Bacteria</taxon>
        <taxon>Pseudomonadati</taxon>
        <taxon>Pseudomonadota</taxon>
        <taxon>Alphaproteobacteria</taxon>
        <taxon>Geminicoccales</taxon>
        <taxon>Geminicoccaceae</taxon>
        <taxon>Marinimicrococcus</taxon>
    </lineage>
</organism>
<accession>A0AAP4D6F1</accession>
<keyword evidence="1 5" id="KW-0732">Signal</keyword>
<dbReference type="Gene3D" id="2.40.128.200">
    <property type="match status" value="1"/>
</dbReference>
<evidence type="ECO:0000259" key="6">
    <source>
        <dbReference type="Pfam" id="PF09864"/>
    </source>
</evidence>
<dbReference type="Proteomes" id="UP001301140">
    <property type="component" value="Unassembled WGS sequence"/>
</dbReference>
<evidence type="ECO:0000256" key="5">
    <source>
        <dbReference type="SAM" id="SignalP"/>
    </source>
</evidence>
<evidence type="ECO:0000256" key="3">
    <source>
        <dbReference type="ARBA" id="ARBA00023139"/>
    </source>
</evidence>
<dbReference type="SUPFAM" id="SSF141488">
    <property type="entry name" value="YdhA-like"/>
    <property type="match status" value="1"/>
</dbReference>
<dbReference type="InterPro" id="IPR018660">
    <property type="entry name" value="MliC"/>
</dbReference>
<sequence>MRDGTLARLGSALLATLALAACGGGSDAPPAAASRAEASAAGATEAWTCEDGRVVQTEFDPGGQRATVTVDGVRHELPIQPAASGSRYADGAAEFWSKGGEAMLFADGTSTTCFAGS</sequence>
<feature type="signal peptide" evidence="5">
    <location>
        <begin position="1"/>
        <end position="20"/>
    </location>
</feature>
<dbReference type="Pfam" id="PF09864">
    <property type="entry name" value="MliC"/>
    <property type="match status" value="1"/>
</dbReference>
<keyword evidence="3" id="KW-0564">Palmitate</keyword>
<protein>
    <submittedName>
        <fullName evidence="7">MliC family protein</fullName>
    </submittedName>
</protein>
<dbReference type="InterPro" id="IPR036328">
    <property type="entry name" value="MliC_sf"/>
</dbReference>
<evidence type="ECO:0000313" key="7">
    <source>
        <dbReference type="EMBL" id="MDF1587407.1"/>
    </source>
</evidence>
<feature type="chain" id="PRO_5042945014" evidence="5">
    <location>
        <begin position="21"/>
        <end position="117"/>
    </location>
</feature>
<evidence type="ECO:0000313" key="8">
    <source>
        <dbReference type="Proteomes" id="UP001301140"/>
    </source>
</evidence>
<evidence type="ECO:0000256" key="4">
    <source>
        <dbReference type="ARBA" id="ARBA00023288"/>
    </source>
</evidence>
<comment type="caution">
    <text evidence="7">The sequence shown here is derived from an EMBL/GenBank/DDBJ whole genome shotgun (WGS) entry which is preliminary data.</text>
</comment>
<evidence type="ECO:0000256" key="1">
    <source>
        <dbReference type="ARBA" id="ARBA00022729"/>
    </source>
</evidence>
<keyword evidence="4" id="KW-0449">Lipoprotein</keyword>
<keyword evidence="2" id="KW-0472">Membrane</keyword>
<dbReference type="AlphaFoldDB" id="A0AAP4D6F1"/>
<dbReference type="EMBL" id="JARGEQ010000127">
    <property type="protein sequence ID" value="MDF1587407.1"/>
    <property type="molecule type" value="Genomic_DNA"/>
</dbReference>
<keyword evidence="8" id="KW-1185">Reference proteome</keyword>
<reference evidence="7 8" key="1">
    <citation type="submission" date="2023-03" db="EMBL/GenBank/DDBJ databases">
        <title>YIM 152171 draft genome.</title>
        <authorList>
            <person name="Yang Z."/>
        </authorList>
    </citation>
    <scope>NUCLEOTIDE SEQUENCE [LARGE SCALE GENOMIC DNA]</scope>
    <source>
        <strain evidence="7 8">YIM 152171</strain>
    </source>
</reference>
<dbReference type="PROSITE" id="PS51257">
    <property type="entry name" value="PROKAR_LIPOPROTEIN"/>
    <property type="match status" value="1"/>
</dbReference>
<feature type="domain" description="C-type lysozyme inhibitor" evidence="6">
    <location>
        <begin position="47"/>
        <end position="110"/>
    </location>
</feature>
<evidence type="ECO:0000256" key="2">
    <source>
        <dbReference type="ARBA" id="ARBA00023136"/>
    </source>
</evidence>
<gene>
    <name evidence="7" type="ORF">PZ740_13550</name>
</gene>